<organism evidence="1 2">
    <name type="scientific">Glossina pallidipes</name>
    <name type="common">Tsetse fly</name>
    <dbReference type="NCBI Taxonomy" id="7398"/>
    <lineage>
        <taxon>Eukaryota</taxon>
        <taxon>Metazoa</taxon>
        <taxon>Ecdysozoa</taxon>
        <taxon>Arthropoda</taxon>
        <taxon>Hexapoda</taxon>
        <taxon>Insecta</taxon>
        <taxon>Pterygota</taxon>
        <taxon>Neoptera</taxon>
        <taxon>Endopterygota</taxon>
        <taxon>Diptera</taxon>
        <taxon>Brachycera</taxon>
        <taxon>Muscomorpha</taxon>
        <taxon>Hippoboscoidea</taxon>
        <taxon>Glossinidae</taxon>
        <taxon>Glossina</taxon>
    </lineage>
</organism>
<evidence type="ECO:0000313" key="2">
    <source>
        <dbReference type="Proteomes" id="UP000092445"/>
    </source>
</evidence>
<dbReference type="AlphaFoldDB" id="A0A1A9ZDL2"/>
<name>A0A1A9ZDL2_GLOPL</name>
<reference evidence="2" key="1">
    <citation type="submission" date="2014-03" db="EMBL/GenBank/DDBJ databases">
        <authorList>
            <person name="Aksoy S."/>
            <person name="Warren W."/>
            <person name="Wilson R.K."/>
        </authorList>
    </citation>
    <scope>NUCLEOTIDE SEQUENCE [LARGE SCALE GENOMIC DNA]</scope>
    <source>
        <strain evidence="2">IAEA</strain>
    </source>
</reference>
<keyword evidence="2" id="KW-1185">Reference proteome</keyword>
<accession>A0A1A9ZDL2</accession>
<dbReference type="EnsemblMetazoa" id="GPAI011435-RA">
    <property type="protein sequence ID" value="GPAI011435-PA"/>
    <property type="gene ID" value="GPAI011435"/>
</dbReference>
<evidence type="ECO:0000313" key="1">
    <source>
        <dbReference type="EnsemblMetazoa" id="GPAI011435-PA"/>
    </source>
</evidence>
<proteinExistence type="predicted"/>
<dbReference type="Proteomes" id="UP000092445">
    <property type="component" value="Unassembled WGS sequence"/>
</dbReference>
<protein>
    <submittedName>
        <fullName evidence="1">Uncharacterized protein</fullName>
    </submittedName>
</protein>
<sequence>MHIVIPSTYNFGERQQHIETTKEYLYFKGSLVRFSILSFAKKIMRLVSVGDVHANLSDAQKAKERHWRTFHSMEKAIQSLSQCGTFAAVETRLGVMLAALSFNIRL</sequence>
<reference evidence="1" key="2">
    <citation type="submission" date="2020-05" db="UniProtKB">
        <authorList>
            <consortium name="EnsemblMetazoa"/>
        </authorList>
    </citation>
    <scope>IDENTIFICATION</scope>
    <source>
        <strain evidence="1">IAEA</strain>
    </source>
</reference>
<dbReference type="VEuPathDB" id="VectorBase:GPAI011435"/>